<dbReference type="RefSeq" id="WP_091764477.1">
    <property type="nucleotide sequence ID" value="NZ_FNBT01000002.1"/>
</dbReference>
<keyword evidence="1" id="KW-0378">Hydrolase</keyword>
<name>A0A1G7JBG4_9ACTN</name>
<evidence type="ECO:0000313" key="6">
    <source>
        <dbReference type="EMBL" id="SDF21809.1"/>
    </source>
</evidence>
<feature type="chain" id="PRO_5011437906" evidence="4">
    <location>
        <begin position="28"/>
        <end position="2161"/>
    </location>
</feature>
<dbReference type="InterPro" id="IPR036116">
    <property type="entry name" value="FN3_sf"/>
</dbReference>
<dbReference type="CDD" id="cd00063">
    <property type="entry name" value="FN3"/>
    <property type="match status" value="1"/>
</dbReference>
<feature type="region of interest" description="Disordered" evidence="3">
    <location>
        <begin position="356"/>
        <end position="390"/>
    </location>
</feature>
<protein>
    <submittedName>
        <fullName evidence="6">Fibronectin type III domain-containing protein</fullName>
    </submittedName>
</protein>
<dbReference type="Gene3D" id="2.60.40.10">
    <property type="entry name" value="Immunoglobulins"/>
    <property type="match status" value="2"/>
</dbReference>
<dbReference type="Pfam" id="PF00041">
    <property type="entry name" value="fn3"/>
    <property type="match status" value="1"/>
</dbReference>
<dbReference type="InterPro" id="IPR013783">
    <property type="entry name" value="Ig-like_fold"/>
</dbReference>
<evidence type="ECO:0000256" key="4">
    <source>
        <dbReference type="SAM" id="SignalP"/>
    </source>
</evidence>
<dbReference type="STRING" id="1550231.SAMN05660662_1388"/>
<evidence type="ECO:0000259" key="5">
    <source>
        <dbReference type="PROSITE" id="PS50853"/>
    </source>
</evidence>
<feature type="signal peptide" evidence="4">
    <location>
        <begin position="1"/>
        <end position="27"/>
    </location>
</feature>
<dbReference type="PROSITE" id="PS50853">
    <property type="entry name" value="FN3"/>
    <property type="match status" value="1"/>
</dbReference>
<evidence type="ECO:0000256" key="3">
    <source>
        <dbReference type="SAM" id="MobiDB-lite"/>
    </source>
</evidence>
<dbReference type="GO" id="GO:0016798">
    <property type="term" value="F:hydrolase activity, acting on glycosyl bonds"/>
    <property type="evidence" value="ECO:0007669"/>
    <property type="project" value="UniProtKB-KW"/>
</dbReference>
<sequence>MKLPQSALAVAVTAGIVSGLAPFVALAAPPPGAAPPAFALTQVSGGFPGEDDYVEGQVLDTSADGRFVLYKGHVNAWDRAFQPGLFVVDRGTGASRLVWEDPARPGNPGGFLGPDAASLSADGSVVVWTTRDDVVAEPSDVSREAFRTVLADGTTTRIPRSPEAGMREVEAVDVSADGTRAAVLVSDGWGGQARVEVVDLLTGTVVASREVPGASPDLELSADGGTVAWLEHVEGPLDEWENPTWDSVAVVAAADTLEPVASLPDHVAYTPSLDAAGEQVAYVGPEGALLVADLTAAGTPRRAVETAGSGEVHRPQLSGDGTTVVYDERRYEEGSAASAAWAVDLASGAATLVAGTSEGASEDDGSGDEGSGDEGEEPGSVLGTSAFRPVPSHDGTHVVTWLDGKIVMAVETGDAPDTTAPTWPADARLVAEPFDRHTVRLTWPAATDDRQVRGYEITADGAVLTTVGADRTGHDVPLHSDDRAERVVEYGVRALDTSGNASPALTAAARNSAQISVQRAAHDALRVTWEASDDPAVTAYRVLRAAGGQSADGSLGGQSEWEQLADRPTGTTALLDEALPALTWFDYRVDLVMDDGSTRPWATRTSEHTDLPEAVAMTVDQERASSVRVAWPELSASAPLLHYRVEYRQTWPVRETEWTQADLVDRSEERLTTISGLAPRTTYAVRAVAVLDRGWPERPWTHEISATTVSEGITRLDVQAPRTADGAALVLGSDLTATATGEPGLDAELRLWPTSAHTGEPTAVVPMQEPTPGTYVSDPYRLDGTLTAVGWAEVALTDGSRTLTRGTTVAPVSGQLDLEIASSPDDLGALKAVLNGPRGRQELPVTAPGQVSVPLSPGTWGIQLVAGDGEIVASRGVLAVTAGKKVAVALAPVRAAQLDVALTAPNGVPVPAGTLSVRDDQGTLLVQRRMGPATTATVINGLPGHVQLTLDYRFDDQSVRIVQPRVTIDSGTGRSSVPLALAPIPAATTDVTVTGAGKPVGSAAVQLVQTADDRTFTTTATTGGDGRAVLTGLAGAGTLSATADFHTAAAKPVELTADRRGDLTIDLPRTPTYRVQPHLVVVSPDGERVEQPLDWRTASHFHATLRMGSGSTMSGRTMAPSVPYEGVAGDRVELCADGRQAHLPQGCTSIVLGDDLDADITLELAQVGSARAELVDETGTRVANWTASIYRTVAGGRAEYAGARTGNGATPVLAFASAGLYTITWSDSAGRRGTSDVVVDTGTTADLGRVTLSKAAAAPADVTVQSLPDPVMPGALLVVRVSLPASDTVRSQLRVRLPGGTTAQAGTATIDGARAASTVTDGTVVVPLSGRGATTVRVPLTVGSDVLDGELSAPISLRMADGAVLDLPPSSAQVRRVEMEGPTETAGAFTVRGRAPAGTPIAVRDEAGRVLAETSAGAGGRWSTPVQLHAPLEGVTYRLVAVTTAPGPDGGTVELLSEPLDVRYSASDVKPVSITVDNAIADARGRSVTWDPRTGNAAPTLVYVPSVPTKLTARFEDASRVRGFTAYIGSEEQEGSCTATECTATFPPMSSTDVGEIAVGYTVDALPMANGSTRVPTLEEMVATVAHPFNAPEDAVFEVTGRDEYTGRWSVQGMPLVTRSSIGAATELPAPSAADQALAAAAGAPIRGLEVSTPGEGDDKEIVVGAYVATSWLDGGPAGRSVSALMADTKITWKWVEKRLKVGKAFYDLYDISANGANNQQLDALMDHVDLNIRACQPEIAEELEGYIDDAKATLVLHRYATNALDWATLAGGSFATTSNESLGGHINTTIKTLFKGGLTFLGNAFIERAVERVEAVGMKSCDPRVKFVPKEYKPGSWGVGSPTWIFDPSGYVYEALGTQRLEGVTATVLSGPSPQGPWTAWDAEAFGQTNPQSTSVEGTYGWDVPQGWWMVRYEKEGYRTAHSEPLQVLPEHYGVDVDLHRLAPPALSGVTATADGAVEVVFDEWMSSDSVRAGLSVRAGATAVPGTVTAVGEQRSPGDVALARTFRFVPATPFGSGQVLTVTAPGTTLDHGGVTLGADATRTVTAPTRPDGPVSCGALGLSVSPGGQVRKGTTLTVGVSGLPGAQVTLRALTSASVIDWLKAVLTGRLDGARPWVVVGTAKLGTDGKATFPYRADRDTLLQAGQQNCLLTGRIAAVDVK</sequence>
<dbReference type="InterPro" id="IPR003961">
    <property type="entry name" value="FN3_dom"/>
</dbReference>
<dbReference type="SUPFAM" id="SSF49265">
    <property type="entry name" value="Fibronectin type III"/>
    <property type="match status" value="1"/>
</dbReference>
<organism evidence="6 7">
    <name type="scientific">Blastococcus aurantiacus</name>
    <dbReference type="NCBI Taxonomy" id="1550231"/>
    <lineage>
        <taxon>Bacteria</taxon>
        <taxon>Bacillati</taxon>
        <taxon>Actinomycetota</taxon>
        <taxon>Actinomycetes</taxon>
        <taxon>Geodermatophilales</taxon>
        <taxon>Geodermatophilaceae</taxon>
        <taxon>Blastococcus</taxon>
    </lineage>
</organism>
<dbReference type="GO" id="GO:0000272">
    <property type="term" value="P:polysaccharide catabolic process"/>
    <property type="evidence" value="ECO:0007669"/>
    <property type="project" value="UniProtKB-KW"/>
</dbReference>
<accession>A0A1G7JBG4</accession>
<keyword evidence="4" id="KW-0732">Signal</keyword>
<dbReference type="Proteomes" id="UP000199406">
    <property type="component" value="Unassembled WGS sequence"/>
</dbReference>
<proteinExistence type="predicted"/>
<dbReference type="SUPFAM" id="SSF69322">
    <property type="entry name" value="Tricorn protease domain 2"/>
    <property type="match status" value="1"/>
</dbReference>
<evidence type="ECO:0000313" key="7">
    <source>
        <dbReference type="Proteomes" id="UP000199406"/>
    </source>
</evidence>
<dbReference type="SMART" id="SM00060">
    <property type="entry name" value="FN3"/>
    <property type="match status" value="1"/>
</dbReference>
<dbReference type="EMBL" id="FNBT01000002">
    <property type="protein sequence ID" value="SDF21809.1"/>
    <property type="molecule type" value="Genomic_DNA"/>
</dbReference>
<evidence type="ECO:0000256" key="2">
    <source>
        <dbReference type="ARBA" id="ARBA00023326"/>
    </source>
</evidence>
<keyword evidence="1" id="KW-0326">Glycosidase</keyword>
<keyword evidence="2" id="KW-0119">Carbohydrate metabolism</keyword>
<reference evidence="7" key="1">
    <citation type="submission" date="2016-10" db="EMBL/GenBank/DDBJ databases">
        <authorList>
            <person name="Varghese N."/>
            <person name="Submissions S."/>
        </authorList>
    </citation>
    <scope>NUCLEOTIDE SEQUENCE [LARGE SCALE GENOMIC DNA]</scope>
    <source>
        <strain evidence="7">DSM 44268</strain>
    </source>
</reference>
<gene>
    <name evidence="6" type="ORF">SAMN05660662_1388</name>
</gene>
<keyword evidence="2" id="KW-0624">Polysaccharide degradation</keyword>
<keyword evidence="7" id="KW-1185">Reference proteome</keyword>
<feature type="compositionally biased region" description="Acidic residues" evidence="3">
    <location>
        <begin position="360"/>
        <end position="377"/>
    </location>
</feature>
<feature type="domain" description="Fibronectin type-III" evidence="5">
    <location>
        <begin position="611"/>
        <end position="711"/>
    </location>
</feature>
<evidence type="ECO:0000256" key="1">
    <source>
        <dbReference type="ARBA" id="ARBA00023295"/>
    </source>
</evidence>